<feature type="compositionally biased region" description="Polar residues" evidence="1">
    <location>
        <begin position="853"/>
        <end position="867"/>
    </location>
</feature>
<feature type="region of interest" description="Disordered" evidence="1">
    <location>
        <begin position="597"/>
        <end position="627"/>
    </location>
</feature>
<feature type="compositionally biased region" description="Basic and acidic residues" evidence="1">
    <location>
        <begin position="73"/>
        <end position="84"/>
    </location>
</feature>
<feature type="region of interest" description="Disordered" evidence="1">
    <location>
        <begin position="143"/>
        <end position="214"/>
    </location>
</feature>
<dbReference type="EMBL" id="NEVH01016290">
    <property type="protein sequence ID" value="PNF26198.1"/>
    <property type="molecule type" value="Genomic_DNA"/>
</dbReference>
<accession>A0A2J7QC92</accession>
<organism evidence="3 4">
    <name type="scientific">Cryptotermes secundus</name>
    <dbReference type="NCBI Taxonomy" id="105785"/>
    <lineage>
        <taxon>Eukaryota</taxon>
        <taxon>Metazoa</taxon>
        <taxon>Ecdysozoa</taxon>
        <taxon>Arthropoda</taxon>
        <taxon>Hexapoda</taxon>
        <taxon>Insecta</taxon>
        <taxon>Pterygota</taxon>
        <taxon>Neoptera</taxon>
        <taxon>Polyneoptera</taxon>
        <taxon>Dictyoptera</taxon>
        <taxon>Blattodea</taxon>
        <taxon>Blattoidea</taxon>
        <taxon>Termitoidae</taxon>
        <taxon>Kalotermitidae</taxon>
        <taxon>Cryptotermitinae</taxon>
        <taxon>Cryptotermes</taxon>
    </lineage>
</organism>
<evidence type="ECO:0000256" key="1">
    <source>
        <dbReference type="SAM" id="MobiDB-lite"/>
    </source>
</evidence>
<comment type="caution">
    <text evidence="3">The sequence shown here is derived from an EMBL/GenBank/DDBJ whole genome shotgun (WGS) entry which is preliminary data.</text>
</comment>
<feature type="compositionally biased region" description="Low complexity" evidence="1">
    <location>
        <begin position="41"/>
        <end position="50"/>
    </location>
</feature>
<feature type="compositionally biased region" description="Polar residues" evidence="1">
    <location>
        <begin position="239"/>
        <end position="256"/>
    </location>
</feature>
<reference evidence="3 4" key="1">
    <citation type="submission" date="2017-12" db="EMBL/GenBank/DDBJ databases">
        <title>Hemimetabolous genomes reveal molecular basis of termite eusociality.</title>
        <authorList>
            <person name="Harrison M.C."/>
            <person name="Jongepier E."/>
            <person name="Robertson H.M."/>
            <person name="Arning N."/>
            <person name="Bitard-Feildel T."/>
            <person name="Chao H."/>
            <person name="Childers C.P."/>
            <person name="Dinh H."/>
            <person name="Doddapaneni H."/>
            <person name="Dugan S."/>
            <person name="Gowin J."/>
            <person name="Greiner C."/>
            <person name="Han Y."/>
            <person name="Hu H."/>
            <person name="Hughes D.S.T."/>
            <person name="Huylmans A.-K."/>
            <person name="Kemena C."/>
            <person name="Kremer L.P.M."/>
            <person name="Lee S.L."/>
            <person name="Lopez-Ezquerra A."/>
            <person name="Mallet L."/>
            <person name="Monroy-Kuhn J.M."/>
            <person name="Moser A."/>
            <person name="Murali S.C."/>
            <person name="Muzny D.M."/>
            <person name="Otani S."/>
            <person name="Piulachs M.-D."/>
            <person name="Poelchau M."/>
            <person name="Qu J."/>
            <person name="Schaub F."/>
            <person name="Wada-Katsumata A."/>
            <person name="Worley K.C."/>
            <person name="Xie Q."/>
            <person name="Ylla G."/>
            <person name="Poulsen M."/>
            <person name="Gibbs R.A."/>
            <person name="Schal C."/>
            <person name="Richards S."/>
            <person name="Belles X."/>
            <person name="Korb J."/>
            <person name="Bornberg-Bauer E."/>
        </authorList>
    </citation>
    <scope>NUCLEOTIDE SEQUENCE [LARGE SCALE GENOMIC DNA]</scope>
    <source>
        <tissue evidence="3">Whole body</tissue>
    </source>
</reference>
<keyword evidence="4" id="KW-1185">Reference proteome</keyword>
<evidence type="ECO:0000313" key="3">
    <source>
        <dbReference type="EMBL" id="PNF26198.1"/>
    </source>
</evidence>
<protein>
    <recommendedName>
        <fullName evidence="2">Smoothelin domain-containing protein</fullName>
    </recommendedName>
</protein>
<feature type="region of interest" description="Disordered" evidence="1">
    <location>
        <begin position="363"/>
        <end position="576"/>
    </location>
</feature>
<feature type="compositionally biased region" description="Polar residues" evidence="1">
    <location>
        <begin position="517"/>
        <end position="529"/>
    </location>
</feature>
<dbReference type="InterPro" id="IPR022189">
    <property type="entry name" value="SMTN"/>
</dbReference>
<feature type="compositionally biased region" description="Basic and acidic residues" evidence="1">
    <location>
        <begin position="259"/>
        <end position="268"/>
    </location>
</feature>
<feature type="domain" description="Smoothelin" evidence="2">
    <location>
        <begin position="717"/>
        <end position="760"/>
    </location>
</feature>
<dbReference type="AlphaFoldDB" id="A0A2J7QC92"/>
<feature type="compositionally biased region" description="Basic and acidic residues" evidence="1">
    <location>
        <begin position="442"/>
        <end position="466"/>
    </location>
</feature>
<feature type="compositionally biased region" description="Low complexity" evidence="1">
    <location>
        <begin position="808"/>
        <end position="822"/>
    </location>
</feature>
<proteinExistence type="predicted"/>
<evidence type="ECO:0000259" key="2">
    <source>
        <dbReference type="Pfam" id="PF12510"/>
    </source>
</evidence>
<feature type="compositionally biased region" description="Basic and acidic residues" evidence="1">
    <location>
        <begin position="103"/>
        <end position="122"/>
    </location>
</feature>
<feature type="compositionally biased region" description="Low complexity" evidence="1">
    <location>
        <begin position="427"/>
        <end position="441"/>
    </location>
</feature>
<dbReference type="Pfam" id="PF12510">
    <property type="entry name" value="Smoothelin"/>
    <property type="match status" value="1"/>
</dbReference>
<feature type="region of interest" description="Disordered" evidence="1">
    <location>
        <begin position="41"/>
        <end position="123"/>
    </location>
</feature>
<dbReference type="OrthoDB" id="10017054at2759"/>
<gene>
    <name evidence="3" type="ORF">B7P43_G03709</name>
</gene>
<feature type="compositionally biased region" description="Low complexity" evidence="1">
    <location>
        <begin position="187"/>
        <end position="206"/>
    </location>
</feature>
<feature type="compositionally biased region" description="Polar residues" evidence="1">
    <location>
        <begin position="57"/>
        <end position="71"/>
    </location>
</feature>
<feature type="region of interest" description="Disordered" evidence="1">
    <location>
        <begin position="1"/>
        <end position="26"/>
    </location>
</feature>
<feature type="compositionally biased region" description="Low complexity" evidence="1">
    <location>
        <begin position="530"/>
        <end position="548"/>
    </location>
</feature>
<feature type="compositionally biased region" description="Basic and acidic residues" evidence="1">
    <location>
        <begin position="9"/>
        <end position="21"/>
    </location>
</feature>
<name>A0A2J7QC92_9NEOP</name>
<feature type="compositionally biased region" description="Low complexity" evidence="1">
    <location>
        <begin position="297"/>
        <end position="310"/>
    </location>
</feature>
<feature type="region of interest" description="Disordered" evidence="1">
    <location>
        <begin position="230"/>
        <end position="348"/>
    </location>
</feature>
<sequence>MPASDLEPEDKRQEVESKPSEICDSSGRLLFGGLRALKVTTTTTSSSWSSPQDKQKVPSTDSENMPEQPVSSHLRELVTKHEQNSRGNAVSQPAAPRQKPRAKLRDSFIHQSRDNEPDKRLADALTDARVMSQRASSLRAIIQKHEKIAHDDSGSDRLPHSDEDTPDTGDTEESCRPGILKKLHGGVKVVTESTSTSTSSATVISSRGTLKADGTVSLKRDIIQGETVTRLGEEPVTRITRTQYTYKTPDKSTSSAVHYDNDHSDTPRKSSTSSRRSSAGKTPSPERGYPDDDVKLSRITTSSVTSSNSFRRSKISDDTRKYDEVSSTAIHDDVSRQPKVTADKTTEGGEKFVSSATAFLSRRQKVTDENSGIRTGSPAERGHIVNTDTETEQSSLRDGKYISSTTTRIRQMAPVSVHNDFEDKKTSASSYGKYSSTSFSRSETEREITDYFLESERNRDSGENRRLLQSNYDDESDGYRYTSRTVTESDTSTPSRRYSTEAETEGQVQRSEVCFGGSSTVTQSRSGAMTTVETSTSSRSSTSKQITESSRRRSSTTVDGAREASPIPVAGSSGFSRIARGGSVRALSQKFQQAAGSANLKQSESVDVHTGSVPTSTHTTSIDKTKGGSFLTNQTRVTGVQDVITRMKNADQDVKDGDSEEDAEARSLLNKFLGAQVILQGMEPLVKASHSHSAALVSQVERQRVLTSQKTPSTLTNSKDLEKDLEEIWDERLLRQLLDKCSDYEGRRQIRARLRVVMAEQKACASVVAAALADEDAASEREQEETGDVLCRSVVEGHSESKVTSSSTDGNTVTQTEVTTKTSSFSATTVGKGKVSKAPLGKAMSPFAKFQQLDRQSSSQSAPRTFK</sequence>
<evidence type="ECO:0000313" key="4">
    <source>
        <dbReference type="Proteomes" id="UP000235965"/>
    </source>
</evidence>
<feature type="region of interest" description="Disordered" evidence="1">
    <location>
        <begin position="799"/>
        <end position="867"/>
    </location>
</feature>
<feature type="compositionally biased region" description="Polar residues" evidence="1">
    <location>
        <begin position="482"/>
        <end position="497"/>
    </location>
</feature>
<dbReference type="Proteomes" id="UP000235965">
    <property type="component" value="Unassembled WGS sequence"/>
</dbReference>
<feature type="compositionally biased region" description="Basic and acidic residues" evidence="1">
    <location>
        <begin position="143"/>
        <end position="163"/>
    </location>
</feature>
<feature type="compositionally biased region" description="Basic and acidic residues" evidence="1">
    <location>
        <begin position="314"/>
        <end position="348"/>
    </location>
</feature>